<dbReference type="GO" id="GO:0016791">
    <property type="term" value="F:phosphatase activity"/>
    <property type="evidence" value="ECO:0007669"/>
    <property type="project" value="TreeGrafter"/>
</dbReference>
<evidence type="ECO:0000313" key="2">
    <source>
        <dbReference type="Proteomes" id="UP000076842"/>
    </source>
</evidence>
<dbReference type="InterPro" id="IPR029033">
    <property type="entry name" value="His_PPase_superfam"/>
</dbReference>
<dbReference type="PANTHER" id="PTHR48100:SF1">
    <property type="entry name" value="HISTIDINE PHOSPHATASE FAMILY PROTEIN-RELATED"/>
    <property type="match status" value="1"/>
</dbReference>
<keyword evidence="2" id="KW-1185">Reference proteome</keyword>
<dbReference type="CDD" id="cd07067">
    <property type="entry name" value="HP_PGM_like"/>
    <property type="match status" value="1"/>
</dbReference>
<dbReference type="OrthoDB" id="496981at2759"/>
<dbReference type="EMBL" id="KV423941">
    <property type="protein sequence ID" value="KZT59347.1"/>
    <property type="molecule type" value="Genomic_DNA"/>
</dbReference>
<sequence>MAKYEYQLIPGFFVQDDHAYSATHQIVPSFGLLNPTDPDRWAEFKKKVAALHEGVKARGAGFVKVFFVGRHGQGWHNLAAAKYGREEWDTKWCKLNGDGEITWGPDPELTPQGIQEAKNASEAWKKELPHGMPLPNRWFASPFQRASNTLRITFDGVVADPKPLIIEEIREMIGMHTCDKRSPKRTIQERFPTFSIEEGFTEEDELWKPDYRETEGEMVVRAARGLDKIMELTDVDDVYISISAHTGIARALMAAVGHRRYDLPTGGVLPMVVSVTRT</sequence>
<dbReference type="GO" id="GO:0005737">
    <property type="term" value="C:cytoplasm"/>
    <property type="evidence" value="ECO:0007669"/>
    <property type="project" value="TreeGrafter"/>
</dbReference>
<accession>A0A165HIK5</accession>
<dbReference type="InParanoid" id="A0A165HIK5"/>
<dbReference type="Proteomes" id="UP000076842">
    <property type="component" value="Unassembled WGS sequence"/>
</dbReference>
<reference evidence="1 2" key="1">
    <citation type="journal article" date="2016" name="Mol. Biol. Evol.">
        <title>Comparative Genomics of Early-Diverging Mushroom-Forming Fungi Provides Insights into the Origins of Lignocellulose Decay Capabilities.</title>
        <authorList>
            <person name="Nagy L.G."/>
            <person name="Riley R."/>
            <person name="Tritt A."/>
            <person name="Adam C."/>
            <person name="Daum C."/>
            <person name="Floudas D."/>
            <person name="Sun H."/>
            <person name="Yadav J.S."/>
            <person name="Pangilinan J."/>
            <person name="Larsson K.H."/>
            <person name="Matsuura K."/>
            <person name="Barry K."/>
            <person name="Labutti K."/>
            <person name="Kuo R."/>
            <person name="Ohm R.A."/>
            <person name="Bhattacharya S.S."/>
            <person name="Shirouzu T."/>
            <person name="Yoshinaga Y."/>
            <person name="Martin F.M."/>
            <person name="Grigoriev I.V."/>
            <person name="Hibbett D.S."/>
        </authorList>
    </citation>
    <scope>NUCLEOTIDE SEQUENCE [LARGE SCALE GENOMIC DNA]</scope>
    <source>
        <strain evidence="1 2">HHB12733</strain>
    </source>
</reference>
<protein>
    <submittedName>
        <fullName evidence="1">Phosphoglycerate mutase</fullName>
    </submittedName>
</protein>
<dbReference type="Gene3D" id="3.40.50.1240">
    <property type="entry name" value="Phosphoglycerate mutase-like"/>
    <property type="match status" value="1"/>
</dbReference>
<proteinExistence type="predicted"/>
<gene>
    <name evidence="1" type="ORF">CALCODRAFT_481592</name>
</gene>
<dbReference type="InterPro" id="IPR050275">
    <property type="entry name" value="PGM_Phosphatase"/>
</dbReference>
<name>A0A165HIK5_9BASI</name>
<dbReference type="PANTHER" id="PTHR48100">
    <property type="entry name" value="BROAD-SPECIFICITY PHOSPHATASE YOR283W-RELATED"/>
    <property type="match status" value="1"/>
</dbReference>
<dbReference type="AlphaFoldDB" id="A0A165HIK5"/>
<dbReference type="Pfam" id="PF00300">
    <property type="entry name" value="His_Phos_1"/>
    <property type="match status" value="1"/>
</dbReference>
<dbReference type="SUPFAM" id="SSF53254">
    <property type="entry name" value="Phosphoglycerate mutase-like"/>
    <property type="match status" value="1"/>
</dbReference>
<organism evidence="1 2">
    <name type="scientific">Calocera cornea HHB12733</name>
    <dbReference type="NCBI Taxonomy" id="1353952"/>
    <lineage>
        <taxon>Eukaryota</taxon>
        <taxon>Fungi</taxon>
        <taxon>Dikarya</taxon>
        <taxon>Basidiomycota</taxon>
        <taxon>Agaricomycotina</taxon>
        <taxon>Dacrymycetes</taxon>
        <taxon>Dacrymycetales</taxon>
        <taxon>Dacrymycetaceae</taxon>
        <taxon>Calocera</taxon>
    </lineage>
</organism>
<evidence type="ECO:0000313" key="1">
    <source>
        <dbReference type="EMBL" id="KZT59347.1"/>
    </source>
</evidence>
<dbReference type="InterPro" id="IPR013078">
    <property type="entry name" value="His_Pase_superF_clade-1"/>
</dbReference>